<keyword evidence="9" id="KW-0811">Translocation</keyword>
<dbReference type="GO" id="GO:0015031">
    <property type="term" value="P:protein transport"/>
    <property type="evidence" value="ECO:0007669"/>
    <property type="project" value="UniProtKB-KW"/>
</dbReference>
<evidence type="ECO:0000256" key="10">
    <source>
        <dbReference type="ARBA" id="ARBA00023136"/>
    </source>
</evidence>
<keyword evidence="6 11" id="KW-0812">Transmembrane</keyword>
<keyword evidence="13" id="KW-1185">Reference proteome</keyword>
<accession>A0A4Q1CBH8</accession>
<keyword evidence="4" id="KW-0813">Transport</keyword>
<keyword evidence="10 11" id="KW-0472">Membrane</keyword>
<keyword evidence="5" id="KW-1003">Cell membrane</keyword>
<dbReference type="SMART" id="SM01323">
    <property type="entry name" value="YajC"/>
    <property type="match status" value="1"/>
</dbReference>
<protein>
    <recommendedName>
        <fullName evidence="3">Sec translocon accessory complex subunit YajC</fullName>
    </recommendedName>
</protein>
<reference evidence="12 13" key="1">
    <citation type="submission" date="2019-01" db="EMBL/GenBank/DDBJ databases">
        <title>Lacunisphaera sp. strain TWA-58.</title>
        <authorList>
            <person name="Chen W.-M."/>
        </authorList>
    </citation>
    <scope>NUCLEOTIDE SEQUENCE [LARGE SCALE GENOMIC DNA]</scope>
    <source>
        <strain evidence="12 13">TWA-58</strain>
    </source>
</reference>
<evidence type="ECO:0000256" key="9">
    <source>
        <dbReference type="ARBA" id="ARBA00023010"/>
    </source>
</evidence>
<dbReference type="NCBIfam" id="TIGR00739">
    <property type="entry name" value="yajC"/>
    <property type="match status" value="1"/>
</dbReference>
<organism evidence="12 13">
    <name type="scientific">Oleiharenicola lentus</name>
    <dbReference type="NCBI Taxonomy" id="2508720"/>
    <lineage>
        <taxon>Bacteria</taxon>
        <taxon>Pseudomonadati</taxon>
        <taxon>Verrucomicrobiota</taxon>
        <taxon>Opitutia</taxon>
        <taxon>Opitutales</taxon>
        <taxon>Opitutaceae</taxon>
        <taxon>Oleiharenicola</taxon>
    </lineage>
</organism>
<sequence length="109" mass="11580">MTKISLLIAQAAPASPAAPGGAGSLMQFLPLVLMFAAMYFLLIAPQRKKQKEHEKMLAALAAGDEVVTAGGIYGEITQVKDDRFVVRIGHDNVKVEIGKGFISALVKKA</sequence>
<dbReference type="EMBL" id="SDHX01000001">
    <property type="protein sequence ID" value="RXK56262.1"/>
    <property type="molecule type" value="Genomic_DNA"/>
</dbReference>
<evidence type="ECO:0000256" key="6">
    <source>
        <dbReference type="ARBA" id="ARBA00022692"/>
    </source>
</evidence>
<dbReference type="PANTHER" id="PTHR33909:SF1">
    <property type="entry name" value="SEC TRANSLOCON ACCESSORY COMPLEX SUBUNIT YAJC"/>
    <property type="match status" value="1"/>
</dbReference>
<evidence type="ECO:0000256" key="5">
    <source>
        <dbReference type="ARBA" id="ARBA00022475"/>
    </source>
</evidence>
<dbReference type="Proteomes" id="UP000290218">
    <property type="component" value="Unassembled WGS sequence"/>
</dbReference>
<dbReference type="Pfam" id="PF02699">
    <property type="entry name" value="YajC"/>
    <property type="match status" value="1"/>
</dbReference>
<proteinExistence type="inferred from homology"/>
<comment type="similarity">
    <text evidence="2">Belongs to the YajC family.</text>
</comment>
<evidence type="ECO:0000313" key="13">
    <source>
        <dbReference type="Proteomes" id="UP000290218"/>
    </source>
</evidence>
<dbReference type="GO" id="GO:0005886">
    <property type="term" value="C:plasma membrane"/>
    <property type="evidence" value="ECO:0007669"/>
    <property type="project" value="UniProtKB-SubCell"/>
</dbReference>
<comment type="caution">
    <text evidence="12">The sequence shown here is derived from an EMBL/GenBank/DDBJ whole genome shotgun (WGS) entry which is preliminary data.</text>
</comment>
<keyword evidence="8 11" id="KW-1133">Transmembrane helix</keyword>
<name>A0A4Q1CBH8_9BACT</name>
<dbReference type="OrthoDB" id="9800132at2"/>
<gene>
    <name evidence="12" type="primary">yajC</name>
    <name evidence="12" type="ORF">ESB00_10420</name>
</gene>
<comment type="subcellular location">
    <subcellularLocation>
        <location evidence="1">Cell membrane</location>
        <topology evidence="1">Single-pass membrane protein</topology>
    </subcellularLocation>
</comment>
<evidence type="ECO:0000256" key="8">
    <source>
        <dbReference type="ARBA" id="ARBA00022989"/>
    </source>
</evidence>
<evidence type="ECO:0000256" key="7">
    <source>
        <dbReference type="ARBA" id="ARBA00022927"/>
    </source>
</evidence>
<dbReference type="AlphaFoldDB" id="A0A4Q1CBH8"/>
<evidence type="ECO:0000313" key="12">
    <source>
        <dbReference type="EMBL" id="RXK56262.1"/>
    </source>
</evidence>
<evidence type="ECO:0000256" key="2">
    <source>
        <dbReference type="ARBA" id="ARBA00006742"/>
    </source>
</evidence>
<dbReference type="PANTHER" id="PTHR33909">
    <property type="entry name" value="SEC TRANSLOCON ACCESSORY COMPLEX SUBUNIT YAJC"/>
    <property type="match status" value="1"/>
</dbReference>
<evidence type="ECO:0000256" key="11">
    <source>
        <dbReference type="SAM" id="Phobius"/>
    </source>
</evidence>
<evidence type="ECO:0000256" key="3">
    <source>
        <dbReference type="ARBA" id="ARBA00014962"/>
    </source>
</evidence>
<keyword evidence="7" id="KW-0653">Protein transport</keyword>
<dbReference type="RefSeq" id="WP_129047628.1">
    <property type="nucleotide sequence ID" value="NZ_SDHX01000001.1"/>
</dbReference>
<feature type="transmembrane region" description="Helical" evidence="11">
    <location>
        <begin position="27"/>
        <end position="45"/>
    </location>
</feature>
<evidence type="ECO:0000256" key="4">
    <source>
        <dbReference type="ARBA" id="ARBA00022448"/>
    </source>
</evidence>
<dbReference type="PRINTS" id="PR01853">
    <property type="entry name" value="YAJCTRNLCASE"/>
</dbReference>
<dbReference type="InterPro" id="IPR003849">
    <property type="entry name" value="Preprotein_translocase_YajC"/>
</dbReference>
<evidence type="ECO:0000256" key="1">
    <source>
        <dbReference type="ARBA" id="ARBA00004162"/>
    </source>
</evidence>